<organism evidence="22 23">
    <name type="scientific">Handroanthus impetiginosus</name>
    <dbReference type="NCBI Taxonomy" id="429701"/>
    <lineage>
        <taxon>Eukaryota</taxon>
        <taxon>Viridiplantae</taxon>
        <taxon>Streptophyta</taxon>
        <taxon>Embryophyta</taxon>
        <taxon>Tracheophyta</taxon>
        <taxon>Spermatophyta</taxon>
        <taxon>Magnoliopsida</taxon>
        <taxon>eudicotyledons</taxon>
        <taxon>Gunneridae</taxon>
        <taxon>Pentapetalae</taxon>
        <taxon>asterids</taxon>
        <taxon>lamiids</taxon>
        <taxon>Lamiales</taxon>
        <taxon>Bignoniaceae</taxon>
        <taxon>Crescentiina</taxon>
        <taxon>Tabebuia alliance</taxon>
        <taxon>Handroanthus</taxon>
    </lineage>
</organism>
<evidence type="ECO:0000256" key="14">
    <source>
        <dbReference type="ARBA" id="ARBA00022989"/>
    </source>
</evidence>
<dbReference type="PROSITE" id="PS00108">
    <property type="entry name" value="PROTEIN_KINASE_ST"/>
    <property type="match status" value="1"/>
</dbReference>
<evidence type="ECO:0000256" key="16">
    <source>
        <dbReference type="ARBA" id="ARBA00023170"/>
    </source>
</evidence>
<dbReference type="InterPro" id="IPR001220">
    <property type="entry name" value="Legume_lectin_dom"/>
</dbReference>
<dbReference type="GO" id="GO:0005886">
    <property type="term" value="C:plasma membrane"/>
    <property type="evidence" value="ECO:0007669"/>
    <property type="project" value="UniProtKB-SubCell"/>
</dbReference>
<comment type="similarity">
    <text evidence="2">In the N-terminal section; belongs to the leguminous lectin family.</text>
</comment>
<dbReference type="EMBL" id="NKXS01003205">
    <property type="protein sequence ID" value="PIN10522.1"/>
    <property type="molecule type" value="Genomic_DNA"/>
</dbReference>
<evidence type="ECO:0000256" key="4">
    <source>
        <dbReference type="ARBA" id="ARBA00012513"/>
    </source>
</evidence>
<evidence type="ECO:0000256" key="7">
    <source>
        <dbReference type="ARBA" id="ARBA00022679"/>
    </source>
</evidence>
<evidence type="ECO:0000256" key="10">
    <source>
        <dbReference type="ARBA" id="ARBA00022734"/>
    </source>
</evidence>
<evidence type="ECO:0000256" key="19">
    <source>
        <dbReference type="SAM" id="MobiDB-lite"/>
    </source>
</evidence>
<keyword evidence="8 20" id="KW-0812">Transmembrane</keyword>
<dbReference type="PANTHER" id="PTHR27007">
    <property type="match status" value="1"/>
</dbReference>
<dbReference type="SUPFAM" id="SSF56112">
    <property type="entry name" value="Protein kinase-like (PK-like)"/>
    <property type="match status" value="1"/>
</dbReference>
<dbReference type="InterPro" id="IPR019825">
    <property type="entry name" value="Lectin_legB_Mn/Ca_BS"/>
</dbReference>
<keyword evidence="13 18" id="KW-0067">ATP-binding</keyword>
<name>A0A2G9GZ42_9LAMI</name>
<protein>
    <recommendedName>
        <fullName evidence="4">non-specific serine/threonine protein kinase</fullName>
        <ecNumber evidence="4">2.7.11.1</ecNumber>
    </recommendedName>
</protein>
<evidence type="ECO:0000256" key="18">
    <source>
        <dbReference type="PROSITE-ProRule" id="PRU10141"/>
    </source>
</evidence>
<dbReference type="InterPro" id="IPR017441">
    <property type="entry name" value="Protein_kinase_ATP_BS"/>
</dbReference>
<evidence type="ECO:0000256" key="6">
    <source>
        <dbReference type="ARBA" id="ARBA00022527"/>
    </source>
</evidence>
<keyword evidence="9" id="KW-0732">Signal</keyword>
<dbReference type="AlphaFoldDB" id="A0A2G9GZ42"/>
<comment type="similarity">
    <text evidence="3">In the C-terminal section; belongs to the protein kinase superfamily. Ser/Thr protein kinase family.</text>
</comment>
<dbReference type="Pfam" id="PF00139">
    <property type="entry name" value="Lectin_legB"/>
    <property type="match status" value="1"/>
</dbReference>
<keyword evidence="5" id="KW-1003">Cell membrane</keyword>
<dbReference type="PROSITE" id="PS50011">
    <property type="entry name" value="PROTEIN_KINASE_DOM"/>
    <property type="match status" value="1"/>
</dbReference>
<comment type="caution">
    <text evidence="22">The sequence shown here is derived from an EMBL/GenBank/DDBJ whole genome shotgun (WGS) entry which is preliminary data.</text>
</comment>
<dbReference type="InterPro" id="IPR011009">
    <property type="entry name" value="Kinase-like_dom_sf"/>
</dbReference>
<evidence type="ECO:0000256" key="17">
    <source>
        <dbReference type="ARBA" id="ARBA00023180"/>
    </source>
</evidence>
<evidence type="ECO:0000259" key="21">
    <source>
        <dbReference type="PROSITE" id="PS50011"/>
    </source>
</evidence>
<dbReference type="Pfam" id="PF00069">
    <property type="entry name" value="Pkinase"/>
    <property type="match status" value="1"/>
</dbReference>
<evidence type="ECO:0000256" key="20">
    <source>
        <dbReference type="SAM" id="Phobius"/>
    </source>
</evidence>
<evidence type="ECO:0000256" key="15">
    <source>
        <dbReference type="ARBA" id="ARBA00023136"/>
    </source>
</evidence>
<evidence type="ECO:0000313" key="23">
    <source>
        <dbReference type="Proteomes" id="UP000231279"/>
    </source>
</evidence>
<keyword evidence="15 20" id="KW-0472">Membrane</keyword>
<dbReference type="EC" id="2.7.11.1" evidence="4"/>
<keyword evidence="17" id="KW-0325">Glycoprotein</keyword>
<dbReference type="FunFam" id="1.10.510.10:FF:000342">
    <property type="entry name" value="L-type lectin-domain containing receptor kinase VIII.1"/>
    <property type="match status" value="1"/>
</dbReference>
<feature type="domain" description="Protein kinase" evidence="21">
    <location>
        <begin position="382"/>
        <end position="660"/>
    </location>
</feature>
<dbReference type="Gene3D" id="2.60.120.200">
    <property type="match status" value="1"/>
</dbReference>
<feature type="compositionally biased region" description="Low complexity" evidence="19">
    <location>
        <begin position="282"/>
        <end position="291"/>
    </location>
</feature>
<evidence type="ECO:0000256" key="3">
    <source>
        <dbReference type="ARBA" id="ARBA00010217"/>
    </source>
</evidence>
<dbReference type="PROSITE" id="PS00307">
    <property type="entry name" value="LECTIN_LEGUME_BETA"/>
    <property type="match status" value="1"/>
</dbReference>
<evidence type="ECO:0000256" key="9">
    <source>
        <dbReference type="ARBA" id="ARBA00022729"/>
    </source>
</evidence>
<evidence type="ECO:0000313" key="22">
    <source>
        <dbReference type="EMBL" id="PIN10522.1"/>
    </source>
</evidence>
<dbReference type="FunFam" id="3.30.200.20:FF:000372">
    <property type="entry name" value="L-type lectin-domain containing receptor kinase VIII.1"/>
    <property type="match status" value="1"/>
</dbReference>
<keyword evidence="10" id="KW-0430">Lectin</keyword>
<evidence type="ECO:0000256" key="13">
    <source>
        <dbReference type="ARBA" id="ARBA00022840"/>
    </source>
</evidence>
<evidence type="ECO:0000256" key="1">
    <source>
        <dbReference type="ARBA" id="ARBA00004251"/>
    </source>
</evidence>
<proteinExistence type="inferred from homology"/>
<dbReference type="CDD" id="cd14066">
    <property type="entry name" value="STKc_IRAK"/>
    <property type="match status" value="1"/>
</dbReference>
<dbReference type="InterPro" id="IPR008271">
    <property type="entry name" value="Ser/Thr_kinase_AS"/>
</dbReference>
<dbReference type="SUPFAM" id="SSF49899">
    <property type="entry name" value="Concanavalin A-like lectins/glucanases"/>
    <property type="match status" value="1"/>
</dbReference>
<keyword evidence="12 22" id="KW-0418">Kinase</keyword>
<feature type="transmembrane region" description="Helical" evidence="20">
    <location>
        <begin position="6"/>
        <end position="24"/>
    </location>
</feature>
<dbReference type="GO" id="GO:0005524">
    <property type="term" value="F:ATP binding"/>
    <property type="evidence" value="ECO:0007669"/>
    <property type="project" value="UniProtKB-UniRule"/>
</dbReference>
<keyword evidence="14 20" id="KW-1133">Transmembrane helix</keyword>
<dbReference type="SMART" id="SM00220">
    <property type="entry name" value="S_TKc"/>
    <property type="match status" value="1"/>
</dbReference>
<sequence>MTSLSGVISFASVLTANFVLLWFFSGNVLEATKFNFTTLTLSSVKLIGDAHWSNGSVRLTRDLGVPYSGSGKVVYSRPIRFRRPGVESPASFSTFFSFSVTNLNPSSIGGGLAFVISPDDEFIGDAGGFLGIMDAKGAPNGVVAVEFDTLMDVEFKDINGNHVGLDLNSMVSTRVGDLGDIGVELKSGDLVNSWVDYSGSTQSIKVYVSYSNLKPEEPIISANFDLNQYIENDSIFVGFSGSTQGSTEIHSIEWWSFSSSFDENPGSNPVVPAGAPPPPPTEFFTNPTPEKASPPPPSPAPNADISNTTSHEEKSSGKMVPGAVVGVVISSAFFLAFCAMAVIWAYNKKFKKDKGSDTFATNVIKMPKEFTYKELKNATKGFDSSRIIGNGAFGTVYRGILATTGEVVAVKRCSHSGQGTAEFLSELSIIGTLRHRNLVRLQGWCHEKGESLLVYDLMSNGSLDKALFESRMVLSWPHRHKILLGVASALAYLHQECENQVIHRDIKTSNIMLDEGFNARLGDFGLARQIEHDKSPDATVAAGTMGYLAPEYLLTGRATDKTDVYSYGAVVLEVVTGRRPIDKEGKVGVSSNLVEWVWSLHREGRLDSAIDPRLGNEFDEGEMRRVMLVGLACSHPDPMARPMMRAVVQMLVGESEVPIVPRTKPTLSFSTSELLMTLQDSVSDLNEIVRISTSSSEIGPEHVLNLV</sequence>
<dbReference type="Gene3D" id="3.30.200.20">
    <property type="entry name" value="Phosphorylase Kinase, domain 1"/>
    <property type="match status" value="1"/>
</dbReference>
<dbReference type="Proteomes" id="UP000231279">
    <property type="component" value="Unassembled WGS sequence"/>
</dbReference>
<keyword evidence="11 18" id="KW-0547">Nucleotide-binding</keyword>
<dbReference type="InterPro" id="IPR013320">
    <property type="entry name" value="ConA-like_dom_sf"/>
</dbReference>
<keyword evidence="7 22" id="KW-0808">Transferase</keyword>
<dbReference type="InterPro" id="IPR000719">
    <property type="entry name" value="Prot_kinase_dom"/>
</dbReference>
<dbReference type="CDD" id="cd06899">
    <property type="entry name" value="lectin_legume_LecRK_Arcelin_ConA"/>
    <property type="match status" value="1"/>
</dbReference>
<dbReference type="Gene3D" id="1.10.510.10">
    <property type="entry name" value="Transferase(Phosphotransferase) domain 1"/>
    <property type="match status" value="1"/>
</dbReference>
<dbReference type="InterPro" id="IPR050528">
    <property type="entry name" value="L-type_Lectin-RKs"/>
</dbReference>
<feature type="binding site" evidence="18">
    <location>
        <position position="411"/>
    </location>
    <ligand>
        <name>ATP</name>
        <dbReference type="ChEBI" id="CHEBI:30616"/>
    </ligand>
</feature>
<gene>
    <name evidence="22" type="ORF">CDL12_16877</name>
</gene>
<dbReference type="STRING" id="429701.A0A2G9GZ42"/>
<evidence type="ECO:0000256" key="12">
    <source>
        <dbReference type="ARBA" id="ARBA00022777"/>
    </source>
</evidence>
<feature type="region of interest" description="Disordered" evidence="19">
    <location>
        <begin position="265"/>
        <end position="317"/>
    </location>
</feature>
<reference evidence="23" key="1">
    <citation type="journal article" date="2018" name="Gigascience">
        <title>Genome assembly of the Pink Ipe (Handroanthus impetiginosus, Bignoniaceae), a highly valued, ecologically keystone Neotropical timber forest tree.</title>
        <authorList>
            <person name="Silva-Junior O.B."/>
            <person name="Grattapaglia D."/>
            <person name="Novaes E."/>
            <person name="Collevatti R.G."/>
        </authorList>
    </citation>
    <scope>NUCLEOTIDE SEQUENCE [LARGE SCALE GENOMIC DNA]</scope>
    <source>
        <strain evidence="23">cv. UFG-1</strain>
    </source>
</reference>
<dbReference type="GO" id="GO:0002229">
    <property type="term" value="P:defense response to oomycetes"/>
    <property type="evidence" value="ECO:0007669"/>
    <property type="project" value="UniProtKB-ARBA"/>
</dbReference>
<dbReference type="PROSITE" id="PS00107">
    <property type="entry name" value="PROTEIN_KINASE_ATP"/>
    <property type="match status" value="1"/>
</dbReference>
<dbReference type="OrthoDB" id="2019747at2759"/>
<keyword evidence="23" id="KW-1185">Reference proteome</keyword>
<evidence type="ECO:0000256" key="11">
    <source>
        <dbReference type="ARBA" id="ARBA00022741"/>
    </source>
</evidence>
<accession>A0A2G9GZ42</accession>
<evidence type="ECO:0000256" key="8">
    <source>
        <dbReference type="ARBA" id="ARBA00022692"/>
    </source>
</evidence>
<keyword evidence="6 22" id="KW-0723">Serine/threonine-protein kinase</keyword>
<dbReference type="GO" id="GO:0030246">
    <property type="term" value="F:carbohydrate binding"/>
    <property type="evidence" value="ECO:0007669"/>
    <property type="project" value="UniProtKB-KW"/>
</dbReference>
<comment type="subcellular location">
    <subcellularLocation>
        <location evidence="1">Cell membrane</location>
        <topology evidence="1">Single-pass type I membrane protein</topology>
    </subcellularLocation>
</comment>
<dbReference type="FunFam" id="2.60.120.200:FF:000141">
    <property type="entry name" value="L-type lectin-domain containing receptor kinase VIII.1"/>
    <property type="match status" value="1"/>
</dbReference>
<evidence type="ECO:0000256" key="2">
    <source>
        <dbReference type="ARBA" id="ARBA00008536"/>
    </source>
</evidence>
<evidence type="ECO:0000256" key="5">
    <source>
        <dbReference type="ARBA" id="ARBA00022475"/>
    </source>
</evidence>
<dbReference type="GO" id="GO:0004674">
    <property type="term" value="F:protein serine/threonine kinase activity"/>
    <property type="evidence" value="ECO:0007669"/>
    <property type="project" value="UniProtKB-KW"/>
</dbReference>
<keyword evidence="16" id="KW-0675">Receptor</keyword>
<feature type="transmembrane region" description="Helical" evidence="20">
    <location>
        <begin position="323"/>
        <end position="346"/>
    </location>
</feature>